<evidence type="ECO:0000256" key="5">
    <source>
        <dbReference type="ARBA" id="ARBA00051722"/>
    </source>
</evidence>
<dbReference type="GO" id="GO:0004725">
    <property type="term" value="F:protein tyrosine phosphatase activity"/>
    <property type="evidence" value="ECO:0007669"/>
    <property type="project" value="UniProtKB-EC"/>
</dbReference>
<dbReference type="RefSeq" id="WP_092570050.1">
    <property type="nucleotide sequence ID" value="NZ_BMXH01000010.1"/>
</dbReference>
<feature type="active site" description="Nucleophile" evidence="6">
    <location>
        <position position="9"/>
    </location>
</feature>
<keyword evidence="3" id="KW-0378">Hydrolase</keyword>
<evidence type="ECO:0000256" key="3">
    <source>
        <dbReference type="ARBA" id="ARBA00022801"/>
    </source>
</evidence>
<dbReference type="SUPFAM" id="SSF52788">
    <property type="entry name" value="Phosphotyrosine protein phosphatases I"/>
    <property type="match status" value="1"/>
</dbReference>
<dbReference type="PANTHER" id="PTHR11717">
    <property type="entry name" value="LOW MOLECULAR WEIGHT PROTEIN TYROSINE PHOSPHATASE"/>
    <property type="match status" value="1"/>
</dbReference>
<keyword evidence="4" id="KW-0904">Protein phosphatase</keyword>
<dbReference type="Pfam" id="PF01451">
    <property type="entry name" value="LMWPc"/>
    <property type="match status" value="1"/>
</dbReference>
<feature type="active site" evidence="6">
    <location>
        <position position="15"/>
    </location>
</feature>
<evidence type="ECO:0000256" key="4">
    <source>
        <dbReference type="ARBA" id="ARBA00022912"/>
    </source>
</evidence>
<dbReference type="InterPro" id="IPR050438">
    <property type="entry name" value="LMW_PTPase"/>
</dbReference>
<sequence length="151" mass="16742">MFDSILVVCSGNLCRSPVATALLQVRLPGRVIRSAGLSANLQEGLGVASTARELAEADGLNVQHHRSRSLRREWLENVDLVLVMTESQRLAIGDMAPEATGRTFLFGRWLEGGGPQGVEIPDPYRKSRESYIHVHRLLVNAADEWQRKITL</sequence>
<dbReference type="PRINTS" id="PR00719">
    <property type="entry name" value="LMWPTPASE"/>
</dbReference>
<dbReference type="STRING" id="574349.SAMN05443545_10622"/>
<reference evidence="8 9" key="1">
    <citation type="submission" date="2016-10" db="EMBL/GenBank/DDBJ databases">
        <authorList>
            <person name="de Groot N.N."/>
        </authorList>
    </citation>
    <scope>NUCLEOTIDE SEQUENCE [LARGE SCALE GENOMIC DNA]</scope>
    <source>
        <strain evidence="8 9">DSM 19219</strain>
    </source>
</reference>
<dbReference type="AlphaFoldDB" id="A0A1H3CIB4"/>
<evidence type="ECO:0000256" key="6">
    <source>
        <dbReference type="PIRSR" id="PIRSR617867-1"/>
    </source>
</evidence>
<name>A0A1H3CIB4_9GAMM</name>
<dbReference type="InterPro" id="IPR017867">
    <property type="entry name" value="Tyr_phospatase_low_mol_wt"/>
</dbReference>
<dbReference type="InterPro" id="IPR023485">
    <property type="entry name" value="Ptyr_pPase"/>
</dbReference>
<evidence type="ECO:0000313" key="8">
    <source>
        <dbReference type="EMBL" id="SDX53891.1"/>
    </source>
</evidence>
<proteinExistence type="inferred from homology"/>
<feature type="active site" description="Proton donor" evidence="6">
    <location>
        <position position="122"/>
    </location>
</feature>
<dbReference type="CDD" id="cd16343">
    <property type="entry name" value="LMWPTP"/>
    <property type="match status" value="1"/>
</dbReference>
<dbReference type="Proteomes" id="UP000198500">
    <property type="component" value="Unassembled WGS sequence"/>
</dbReference>
<gene>
    <name evidence="8" type="ORF">SAMN05443545_10622</name>
</gene>
<keyword evidence="9" id="KW-1185">Reference proteome</keyword>
<evidence type="ECO:0000256" key="1">
    <source>
        <dbReference type="ARBA" id="ARBA00011063"/>
    </source>
</evidence>
<dbReference type="InterPro" id="IPR036196">
    <property type="entry name" value="Ptyr_pPase_sf"/>
</dbReference>
<feature type="domain" description="Phosphotyrosine protein phosphatase I" evidence="7">
    <location>
        <begin position="3"/>
        <end position="148"/>
    </location>
</feature>
<comment type="catalytic activity">
    <reaction evidence="5">
        <text>O-phospho-L-tyrosyl-[protein] + H2O = L-tyrosyl-[protein] + phosphate</text>
        <dbReference type="Rhea" id="RHEA:10684"/>
        <dbReference type="Rhea" id="RHEA-COMP:10136"/>
        <dbReference type="Rhea" id="RHEA-COMP:20101"/>
        <dbReference type="ChEBI" id="CHEBI:15377"/>
        <dbReference type="ChEBI" id="CHEBI:43474"/>
        <dbReference type="ChEBI" id="CHEBI:46858"/>
        <dbReference type="ChEBI" id="CHEBI:61978"/>
        <dbReference type="EC" id="3.1.3.48"/>
    </reaction>
</comment>
<evidence type="ECO:0000259" key="7">
    <source>
        <dbReference type="SMART" id="SM00226"/>
    </source>
</evidence>
<dbReference type="SMART" id="SM00226">
    <property type="entry name" value="LMWPc"/>
    <property type="match status" value="1"/>
</dbReference>
<dbReference type="Gene3D" id="3.40.50.2300">
    <property type="match status" value="1"/>
</dbReference>
<dbReference type="PANTHER" id="PTHR11717:SF31">
    <property type="entry name" value="LOW MOLECULAR WEIGHT PROTEIN-TYROSINE-PHOSPHATASE ETP-RELATED"/>
    <property type="match status" value="1"/>
</dbReference>
<evidence type="ECO:0000256" key="2">
    <source>
        <dbReference type="ARBA" id="ARBA00013064"/>
    </source>
</evidence>
<organism evidence="8 9">
    <name type="scientific">Aidingimonas halophila</name>
    <dbReference type="NCBI Taxonomy" id="574349"/>
    <lineage>
        <taxon>Bacteria</taxon>
        <taxon>Pseudomonadati</taxon>
        <taxon>Pseudomonadota</taxon>
        <taxon>Gammaproteobacteria</taxon>
        <taxon>Oceanospirillales</taxon>
        <taxon>Halomonadaceae</taxon>
        <taxon>Aidingimonas</taxon>
    </lineage>
</organism>
<dbReference type="OrthoDB" id="9784339at2"/>
<comment type="similarity">
    <text evidence="1">Belongs to the low molecular weight phosphotyrosine protein phosphatase family.</text>
</comment>
<dbReference type="EC" id="3.1.3.48" evidence="2"/>
<protein>
    <recommendedName>
        <fullName evidence="2">protein-tyrosine-phosphatase</fullName>
        <ecNumber evidence="2">3.1.3.48</ecNumber>
    </recommendedName>
</protein>
<dbReference type="EMBL" id="FNNI01000006">
    <property type="protein sequence ID" value="SDX53891.1"/>
    <property type="molecule type" value="Genomic_DNA"/>
</dbReference>
<evidence type="ECO:0000313" key="9">
    <source>
        <dbReference type="Proteomes" id="UP000198500"/>
    </source>
</evidence>
<accession>A0A1H3CIB4</accession>